<reference evidence="2 3" key="1">
    <citation type="submission" date="2024-01" db="EMBL/GenBank/DDBJ databases">
        <title>The genomes of 5 underutilized Papilionoideae crops provide insights into root nodulation and disease resistance.</title>
        <authorList>
            <person name="Yuan L."/>
        </authorList>
    </citation>
    <scope>NUCLEOTIDE SEQUENCE [LARGE SCALE GENOMIC DNA]</scope>
    <source>
        <strain evidence="2">LY-2023</strain>
        <tissue evidence="2">Leaf</tissue>
    </source>
</reference>
<dbReference type="AlphaFoldDB" id="A0AAN9KNC7"/>
<keyword evidence="3" id="KW-1185">Reference proteome</keyword>
<evidence type="ECO:0000313" key="3">
    <source>
        <dbReference type="Proteomes" id="UP001359559"/>
    </source>
</evidence>
<evidence type="ECO:0000256" key="1">
    <source>
        <dbReference type="SAM" id="MobiDB-lite"/>
    </source>
</evidence>
<feature type="region of interest" description="Disordered" evidence="1">
    <location>
        <begin position="68"/>
        <end position="88"/>
    </location>
</feature>
<protein>
    <submittedName>
        <fullName evidence="2">Uncharacterized protein</fullName>
    </submittedName>
</protein>
<accession>A0AAN9KNC7</accession>
<dbReference type="EMBL" id="JAYKXN010000001">
    <property type="protein sequence ID" value="KAK7319342.1"/>
    <property type="molecule type" value="Genomic_DNA"/>
</dbReference>
<feature type="region of interest" description="Disordered" evidence="1">
    <location>
        <begin position="30"/>
        <end position="52"/>
    </location>
</feature>
<comment type="caution">
    <text evidence="2">The sequence shown here is derived from an EMBL/GenBank/DDBJ whole genome shotgun (WGS) entry which is preliminary data.</text>
</comment>
<evidence type="ECO:0000313" key="2">
    <source>
        <dbReference type="EMBL" id="KAK7319342.1"/>
    </source>
</evidence>
<proteinExistence type="predicted"/>
<sequence length="145" mass="16394">MNEREAVHKQKNLSTRVAVIVTYERWNDARPDSRKMHKGRQEGNVRPLHNQEPVVSFAVKQKEKDNINNNAGFSVEDKDSKGPALERCPDLNLDLTISPPHQPLQNTENCSCGIRGDGNAPATTNTGYDFLGLDYRSLEMNFTHF</sequence>
<name>A0AAN9KNC7_CLITE</name>
<dbReference type="Proteomes" id="UP001359559">
    <property type="component" value="Unassembled WGS sequence"/>
</dbReference>
<organism evidence="2 3">
    <name type="scientific">Clitoria ternatea</name>
    <name type="common">Butterfly pea</name>
    <dbReference type="NCBI Taxonomy" id="43366"/>
    <lineage>
        <taxon>Eukaryota</taxon>
        <taxon>Viridiplantae</taxon>
        <taxon>Streptophyta</taxon>
        <taxon>Embryophyta</taxon>
        <taxon>Tracheophyta</taxon>
        <taxon>Spermatophyta</taxon>
        <taxon>Magnoliopsida</taxon>
        <taxon>eudicotyledons</taxon>
        <taxon>Gunneridae</taxon>
        <taxon>Pentapetalae</taxon>
        <taxon>rosids</taxon>
        <taxon>fabids</taxon>
        <taxon>Fabales</taxon>
        <taxon>Fabaceae</taxon>
        <taxon>Papilionoideae</taxon>
        <taxon>50 kb inversion clade</taxon>
        <taxon>NPAAA clade</taxon>
        <taxon>indigoferoid/millettioid clade</taxon>
        <taxon>Phaseoleae</taxon>
        <taxon>Clitoria</taxon>
    </lineage>
</organism>
<feature type="compositionally biased region" description="Basic and acidic residues" evidence="1">
    <location>
        <begin position="30"/>
        <end position="43"/>
    </location>
</feature>
<gene>
    <name evidence="2" type="ORF">RJT34_04061</name>
</gene>